<comment type="similarity">
    <text evidence="4">Belongs to the methyl-accepting chemotaxis (MCP) protein family.</text>
</comment>
<keyword evidence="10" id="KW-1185">Reference proteome</keyword>
<keyword evidence="1 6" id="KW-0812">Transmembrane</keyword>
<feature type="domain" description="Methyl-accepting transducer" evidence="7">
    <location>
        <begin position="269"/>
        <end position="498"/>
    </location>
</feature>
<accession>A0A8J3YIU4</accession>
<dbReference type="InterPro" id="IPR003660">
    <property type="entry name" value="HAMP_dom"/>
</dbReference>
<evidence type="ECO:0000256" key="1">
    <source>
        <dbReference type="ARBA" id="ARBA00022692"/>
    </source>
</evidence>
<gene>
    <name evidence="9" type="ORF">Val02_16810</name>
</gene>
<evidence type="ECO:0000256" key="6">
    <source>
        <dbReference type="SAM" id="Phobius"/>
    </source>
</evidence>
<dbReference type="PROSITE" id="PS50111">
    <property type="entry name" value="CHEMOTAXIS_TRANSDUC_2"/>
    <property type="match status" value="1"/>
</dbReference>
<protein>
    <recommendedName>
        <fullName evidence="11">Methyl-accepting chemotaxis protein</fullName>
    </recommendedName>
</protein>
<dbReference type="PANTHER" id="PTHR32089">
    <property type="entry name" value="METHYL-ACCEPTING CHEMOTAXIS PROTEIN MCPB"/>
    <property type="match status" value="1"/>
</dbReference>
<dbReference type="Pfam" id="PF00015">
    <property type="entry name" value="MCPsignal"/>
    <property type="match status" value="1"/>
</dbReference>
<dbReference type="Pfam" id="PF00672">
    <property type="entry name" value="HAMP"/>
    <property type="match status" value="1"/>
</dbReference>
<organism evidence="9 10">
    <name type="scientific">Virgisporangium aliadipatigenens</name>
    <dbReference type="NCBI Taxonomy" id="741659"/>
    <lineage>
        <taxon>Bacteria</taxon>
        <taxon>Bacillati</taxon>
        <taxon>Actinomycetota</taxon>
        <taxon>Actinomycetes</taxon>
        <taxon>Micromonosporales</taxon>
        <taxon>Micromonosporaceae</taxon>
        <taxon>Virgisporangium</taxon>
    </lineage>
</organism>
<keyword evidence="6" id="KW-0472">Membrane</keyword>
<evidence type="ECO:0000313" key="10">
    <source>
        <dbReference type="Proteomes" id="UP000619260"/>
    </source>
</evidence>
<evidence type="ECO:0000259" key="7">
    <source>
        <dbReference type="PROSITE" id="PS50111"/>
    </source>
</evidence>
<dbReference type="Proteomes" id="UP000619260">
    <property type="component" value="Unassembled WGS sequence"/>
</dbReference>
<dbReference type="EMBL" id="BOPF01000004">
    <property type="protein sequence ID" value="GIJ44795.1"/>
    <property type="molecule type" value="Genomic_DNA"/>
</dbReference>
<dbReference type="Gene3D" id="1.10.287.950">
    <property type="entry name" value="Methyl-accepting chemotaxis protein"/>
    <property type="match status" value="1"/>
</dbReference>
<evidence type="ECO:0000256" key="2">
    <source>
        <dbReference type="ARBA" id="ARBA00022989"/>
    </source>
</evidence>
<dbReference type="GO" id="GO:0004888">
    <property type="term" value="F:transmembrane signaling receptor activity"/>
    <property type="evidence" value="ECO:0007669"/>
    <property type="project" value="InterPro"/>
</dbReference>
<keyword evidence="3 5" id="KW-0807">Transducer</keyword>
<evidence type="ECO:0000256" key="3">
    <source>
        <dbReference type="ARBA" id="ARBA00023224"/>
    </source>
</evidence>
<dbReference type="PRINTS" id="PR00260">
    <property type="entry name" value="CHEMTRNSDUCR"/>
</dbReference>
<dbReference type="InterPro" id="IPR004089">
    <property type="entry name" value="MCPsignal_dom"/>
</dbReference>
<dbReference type="PROSITE" id="PS50885">
    <property type="entry name" value="HAMP"/>
    <property type="match status" value="1"/>
</dbReference>
<comment type="caution">
    <text evidence="9">The sequence shown here is derived from an EMBL/GenBank/DDBJ whole genome shotgun (WGS) entry which is preliminary data.</text>
</comment>
<dbReference type="RefSeq" id="WP_203898331.1">
    <property type="nucleotide sequence ID" value="NZ_BOPF01000004.1"/>
</dbReference>
<dbReference type="SUPFAM" id="SSF58104">
    <property type="entry name" value="Methyl-accepting chemotaxis protein (MCP) signaling domain"/>
    <property type="match status" value="1"/>
</dbReference>
<keyword evidence="2 6" id="KW-1133">Transmembrane helix</keyword>
<dbReference type="PANTHER" id="PTHR32089:SF112">
    <property type="entry name" value="LYSOZYME-LIKE PROTEIN-RELATED"/>
    <property type="match status" value="1"/>
</dbReference>
<evidence type="ECO:0000259" key="8">
    <source>
        <dbReference type="PROSITE" id="PS50885"/>
    </source>
</evidence>
<feature type="domain" description="HAMP" evidence="8">
    <location>
        <begin position="205"/>
        <end position="257"/>
    </location>
</feature>
<dbReference type="SMART" id="SM00304">
    <property type="entry name" value="HAMP"/>
    <property type="match status" value="1"/>
</dbReference>
<dbReference type="AlphaFoldDB" id="A0A8J3YIU4"/>
<name>A0A8J3YIU4_9ACTN</name>
<sequence length="520" mass="53775">MTGWLADRRIRTKILLTIGVMALSALFTGVLALTRMAAMDREVAELRAENVQDVLLLSDIRGAQSMINHFAALRLNAPTDPAVQATADQGAAAAVKQLNALLDTYAAESEPPEIQREIERFKTLWQQFNTGVQNASAGRPPGIDFNAVMEGMEEAVTNLSRAEAAEVDAAVAEAHDDYATARTQVLVALVLGLLAAVGLALLIAASITGRLRPVIAAMDAMAAGDLSVGADVSGRDEVGAMATAVNRATAGVRETVAALKHSADLVARSSAQLDSVTAGVVASAQTVSRRADAADRTASQVSENVQTVATASQEMAASIGEIARNASDGARVAEQAVSMVNATNRTVAQLGDSSAEIGNVIKVITSIAEQTNLLALNATIEAARAGESGKGFAVVAGEVKELAQETARATEDIARRVQAIQADTGSAVAAIGEISQIIGRISDYQTSIASAVDQQTATTGEMTRNVASAAEGATSIAGTIVEVAAAAEETSRTVDAGQRASRELAELSGDLQRLVARFVY</sequence>
<reference evidence="9" key="1">
    <citation type="submission" date="2021-01" db="EMBL/GenBank/DDBJ databases">
        <title>Whole genome shotgun sequence of Virgisporangium aliadipatigenens NBRC 105644.</title>
        <authorList>
            <person name="Komaki H."/>
            <person name="Tamura T."/>
        </authorList>
    </citation>
    <scope>NUCLEOTIDE SEQUENCE</scope>
    <source>
        <strain evidence="9">NBRC 105644</strain>
    </source>
</reference>
<dbReference type="GO" id="GO:0016020">
    <property type="term" value="C:membrane"/>
    <property type="evidence" value="ECO:0007669"/>
    <property type="project" value="InterPro"/>
</dbReference>
<evidence type="ECO:0000256" key="5">
    <source>
        <dbReference type="PROSITE-ProRule" id="PRU00284"/>
    </source>
</evidence>
<dbReference type="SMART" id="SM00283">
    <property type="entry name" value="MA"/>
    <property type="match status" value="1"/>
</dbReference>
<dbReference type="Pfam" id="PF12729">
    <property type="entry name" value="4HB_MCP_1"/>
    <property type="match status" value="1"/>
</dbReference>
<proteinExistence type="inferred from homology"/>
<evidence type="ECO:0008006" key="11">
    <source>
        <dbReference type="Google" id="ProtNLM"/>
    </source>
</evidence>
<feature type="transmembrane region" description="Helical" evidence="6">
    <location>
        <begin position="185"/>
        <end position="207"/>
    </location>
</feature>
<dbReference type="GO" id="GO:0007165">
    <property type="term" value="P:signal transduction"/>
    <property type="evidence" value="ECO:0007669"/>
    <property type="project" value="UniProtKB-KW"/>
</dbReference>
<dbReference type="GO" id="GO:0006935">
    <property type="term" value="P:chemotaxis"/>
    <property type="evidence" value="ECO:0007669"/>
    <property type="project" value="InterPro"/>
</dbReference>
<evidence type="ECO:0000256" key="4">
    <source>
        <dbReference type="ARBA" id="ARBA00029447"/>
    </source>
</evidence>
<evidence type="ECO:0000313" key="9">
    <source>
        <dbReference type="EMBL" id="GIJ44795.1"/>
    </source>
</evidence>
<dbReference type="InterPro" id="IPR024478">
    <property type="entry name" value="HlyB_4HB_MCP"/>
</dbReference>
<dbReference type="InterPro" id="IPR004090">
    <property type="entry name" value="Chemotax_Me-accpt_rcpt"/>
</dbReference>
<feature type="transmembrane region" description="Helical" evidence="6">
    <location>
        <begin position="14"/>
        <end position="33"/>
    </location>
</feature>